<comment type="caution">
    <text evidence="2">The sequence shown here is derived from an EMBL/GenBank/DDBJ whole genome shotgun (WGS) entry which is preliminary data.</text>
</comment>
<protein>
    <submittedName>
        <fullName evidence="2">DUF4325 domain-containing protein</fullName>
    </submittedName>
</protein>
<gene>
    <name evidence="2" type="ORF">FIV46_00070</name>
</gene>
<dbReference type="EMBL" id="VFIY01000001">
    <property type="protein sequence ID" value="TPD64006.1"/>
    <property type="molecule type" value="Genomic_DNA"/>
</dbReference>
<evidence type="ECO:0000259" key="1">
    <source>
        <dbReference type="Pfam" id="PF14213"/>
    </source>
</evidence>
<dbReference type="AlphaFoldDB" id="A0A501PW82"/>
<keyword evidence="3" id="KW-1185">Reference proteome</keyword>
<dbReference type="Proteomes" id="UP000319148">
    <property type="component" value="Unassembled WGS sequence"/>
</dbReference>
<proteinExistence type="predicted"/>
<dbReference type="Pfam" id="PF14213">
    <property type="entry name" value="DUF4325"/>
    <property type="match status" value="1"/>
</dbReference>
<dbReference type="OrthoDB" id="1551124at2"/>
<feature type="domain" description="DUF4325" evidence="1">
    <location>
        <begin position="29"/>
        <end position="88"/>
    </location>
</feature>
<dbReference type="InterPro" id="IPR025474">
    <property type="entry name" value="DUF4325"/>
</dbReference>
<sequence length="111" mass="12433">MTNNTKLISIKNDFSIAPGGRLRSDGPDSGEEFREDLLEPLVQEYEKLKIDLDGVEGYGSSFLEEAFGGLVRANILPYETIKNRIELVTQDDFLKVEIQSYMEDANKAANS</sequence>
<evidence type="ECO:0000313" key="3">
    <source>
        <dbReference type="Proteomes" id="UP000319148"/>
    </source>
</evidence>
<dbReference type="RefSeq" id="WP_139937766.1">
    <property type="nucleotide sequence ID" value="NZ_JBHSYP010000003.1"/>
</dbReference>
<evidence type="ECO:0000313" key="2">
    <source>
        <dbReference type="EMBL" id="TPD64006.1"/>
    </source>
</evidence>
<reference evidence="3" key="1">
    <citation type="submission" date="2019-06" db="EMBL/GenBank/DDBJ databases">
        <title>The complete genome of Emcibacter congregatus ZYLT.</title>
        <authorList>
            <person name="Zhao Z."/>
        </authorList>
    </citation>
    <scope>NUCLEOTIDE SEQUENCE [LARGE SCALE GENOMIC DNA]</scope>
    <source>
        <strain evidence="3">MCCC 1A06723</strain>
    </source>
</reference>
<accession>A0A501PW82</accession>
<name>A0A501PW82_9PROT</name>
<organism evidence="2 3">
    <name type="scientific">Emcibacter nanhaiensis</name>
    <dbReference type="NCBI Taxonomy" id="1505037"/>
    <lineage>
        <taxon>Bacteria</taxon>
        <taxon>Pseudomonadati</taxon>
        <taxon>Pseudomonadota</taxon>
        <taxon>Alphaproteobacteria</taxon>
        <taxon>Emcibacterales</taxon>
        <taxon>Emcibacteraceae</taxon>
        <taxon>Emcibacter</taxon>
    </lineage>
</organism>